<gene>
    <name evidence="2" type="ORF">WT83_16490</name>
</gene>
<evidence type="ECO:0000313" key="2">
    <source>
        <dbReference type="EMBL" id="KWN14692.1"/>
    </source>
</evidence>
<dbReference type="InterPro" id="IPR013385">
    <property type="entry name" value="T3SS_SpaO/YscQ/SpaO"/>
</dbReference>
<name>A0A108ENH9_9BURK</name>
<dbReference type="Pfam" id="PF01052">
    <property type="entry name" value="FliMN_C"/>
    <property type="match status" value="1"/>
</dbReference>
<dbReference type="AlphaFoldDB" id="A0A108ENH9"/>
<evidence type="ECO:0000313" key="3">
    <source>
        <dbReference type="Proteomes" id="UP000068016"/>
    </source>
</evidence>
<evidence type="ECO:0000259" key="1">
    <source>
        <dbReference type="Pfam" id="PF01052"/>
    </source>
</evidence>
<dbReference type="InterPro" id="IPR036429">
    <property type="entry name" value="SpoA-like_sf"/>
</dbReference>
<dbReference type="Gene3D" id="2.30.330.10">
    <property type="entry name" value="SpoA-like"/>
    <property type="match status" value="1"/>
</dbReference>
<dbReference type="SUPFAM" id="SSF101801">
    <property type="entry name" value="Surface presentation of antigens (SPOA)"/>
    <property type="match status" value="1"/>
</dbReference>
<dbReference type="GO" id="GO:0030254">
    <property type="term" value="P:protein secretion by the type III secretion system"/>
    <property type="evidence" value="ECO:0007669"/>
    <property type="project" value="InterPro"/>
</dbReference>
<proteinExistence type="predicted"/>
<accession>A0A108ENH9</accession>
<feature type="domain" description="Flagellar motor switch protein FliN-like C-terminal" evidence="1">
    <location>
        <begin position="290"/>
        <end position="359"/>
    </location>
</feature>
<comment type="caution">
    <text evidence="2">The sequence shown here is derived from an EMBL/GenBank/DDBJ whole genome shotgun (WGS) entry which is preliminary data.</text>
</comment>
<organism evidence="2 3">
    <name type="scientific">Burkholderia territorii</name>
    <dbReference type="NCBI Taxonomy" id="1503055"/>
    <lineage>
        <taxon>Bacteria</taxon>
        <taxon>Pseudomonadati</taxon>
        <taxon>Pseudomonadota</taxon>
        <taxon>Betaproteobacteria</taxon>
        <taxon>Burkholderiales</taxon>
        <taxon>Burkholderiaceae</taxon>
        <taxon>Burkholderia</taxon>
        <taxon>Burkholderia cepacia complex</taxon>
    </lineage>
</organism>
<dbReference type="NCBIfam" id="TIGR02551">
    <property type="entry name" value="SpaO_YscQ"/>
    <property type="match status" value="1"/>
</dbReference>
<dbReference type="InterPro" id="IPR001543">
    <property type="entry name" value="FliN-like_C"/>
</dbReference>
<reference evidence="2 3" key="1">
    <citation type="submission" date="2015-11" db="EMBL/GenBank/DDBJ databases">
        <title>Expanding the genomic diversity of Burkholderia species for the development of highly accurate diagnostics.</title>
        <authorList>
            <person name="Sahl J."/>
            <person name="Keim P."/>
            <person name="Wagner D."/>
        </authorList>
    </citation>
    <scope>NUCLEOTIDE SEQUENCE [LARGE SCALE GENOMIC DNA]</scope>
    <source>
        <strain evidence="2 3">MSMB793WGS</strain>
    </source>
</reference>
<dbReference type="Proteomes" id="UP000068016">
    <property type="component" value="Unassembled WGS sequence"/>
</dbReference>
<protein>
    <recommendedName>
        <fullName evidence="1">Flagellar motor switch protein FliN-like C-terminal domain-containing protein</fullName>
    </recommendedName>
</protein>
<sequence>MPRPLDTADAHASRRLFDARLPIFLRNTLGVSDFRCGFASDTANYADAAIAELRIDTDTGPVSVFMLFDLEYYPALSVCVPPEPQTGGRCISPAELTLRNTVANLLCGPFLERLETLGLKGVQIVTVRRGPLPAPHQAGVTVSLSLTLHGQWHEALVWLPTRCIEWLDTCLSRTARPVCFDAALRIPGSLVLGTKLLSIKALSGLRSGDILLRSLEPSLDAAWLHASEAPSHPVALATWGSAGLASCQAAVTLYPRKIILLKEPLMSESTVLGTQATGLDVQAEERTVEVGALELPVQFVVDTIALTIDEVSSLAPGYAIELPTAIAELTLKLIVHGQVIGYGELVSIGEHVGIRILRMAHEHGSVQ</sequence>
<dbReference type="EMBL" id="LPLZ01000046">
    <property type="protein sequence ID" value="KWN14692.1"/>
    <property type="molecule type" value="Genomic_DNA"/>
</dbReference>